<evidence type="ECO:0000313" key="3">
    <source>
        <dbReference type="Proteomes" id="UP000309992"/>
    </source>
</evidence>
<organism evidence="2 3">
    <name type="scientific">Prauserella endophytica</name>
    <dbReference type="NCBI Taxonomy" id="1592324"/>
    <lineage>
        <taxon>Bacteria</taxon>
        <taxon>Bacillati</taxon>
        <taxon>Actinomycetota</taxon>
        <taxon>Actinomycetes</taxon>
        <taxon>Pseudonocardiales</taxon>
        <taxon>Pseudonocardiaceae</taxon>
        <taxon>Prauserella</taxon>
        <taxon>Prauserella coralliicola group</taxon>
    </lineage>
</organism>
<accession>A0ABY2RSS3</accession>
<evidence type="ECO:0000313" key="2">
    <source>
        <dbReference type="EMBL" id="TKG58879.1"/>
    </source>
</evidence>
<dbReference type="EMBL" id="SWMS01000049">
    <property type="protein sequence ID" value="TKG58879.1"/>
    <property type="molecule type" value="Genomic_DNA"/>
</dbReference>
<reference evidence="2 3" key="1">
    <citation type="journal article" date="2015" name="Antonie Van Leeuwenhoek">
        <title>Prauserella endophytica sp. nov., an endophytic actinobacterium isolated from Tamarix taklamakanensis.</title>
        <authorList>
            <person name="Liu J.M."/>
            <person name="Habden X."/>
            <person name="Guo L."/>
            <person name="Tuo L."/>
            <person name="Jiang Z.K."/>
            <person name="Liu S.W."/>
            <person name="Liu X.F."/>
            <person name="Chen L."/>
            <person name="Li R.F."/>
            <person name="Zhang Y.Q."/>
            <person name="Sun C.H."/>
        </authorList>
    </citation>
    <scope>NUCLEOTIDE SEQUENCE [LARGE SCALE GENOMIC DNA]</scope>
    <source>
        <strain evidence="2 3">CGMCC 4.7182</strain>
    </source>
</reference>
<keyword evidence="3" id="KW-1185">Reference proteome</keyword>
<name>A0ABY2RSS3_9PSEU</name>
<keyword evidence="1" id="KW-0175">Coiled coil</keyword>
<evidence type="ECO:0008006" key="4">
    <source>
        <dbReference type="Google" id="ProtNLM"/>
    </source>
</evidence>
<protein>
    <recommendedName>
        <fullName evidence="4">Antitoxin HicB</fullName>
    </recommendedName>
</protein>
<proteinExistence type="predicted"/>
<dbReference type="Proteomes" id="UP000309992">
    <property type="component" value="Unassembled WGS sequence"/>
</dbReference>
<evidence type="ECO:0000256" key="1">
    <source>
        <dbReference type="SAM" id="Coils"/>
    </source>
</evidence>
<comment type="caution">
    <text evidence="2">The sequence shown here is derived from an EMBL/GenBank/DDBJ whole genome shotgun (WGS) entry which is preliminary data.</text>
</comment>
<gene>
    <name evidence="2" type="ORF">FCN18_37320</name>
</gene>
<feature type="coiled-coil region" evidence="1">
    <location>
        <begin position="69"/>
        <end position="96"/>
    </location>
</feature>
<sequence length="128" mass="13907">MVAVTYQVTAKRWRLGWELHVDGVGVTQSSSLTTAEKMAQEFIASMLDIPDEDMHSIDVAITLKLDPILAAKTEEAREATRRAEEARDEAARKARKAVQDLKAAGLSGSDVAVVLGVSTQRVSQLSKI</sequence>